<dbReference type="Proteomes" id="UP000292235">
    <property type="component" value="Chromosome"/>
</dbReference>
<dbReference type="EMBL" id="CP036455">
    <property type="protein sequence ID" value="QBI56022.1"/>
    <property type="molecule type" value="Genomic_DNA"/>
</dbReference>
<dbReference type="KEGG" id="strr:EKD16_21335"/>
<evidence type="ECO:0000313" key="2">
    <source>
        <dbReference type="Proteomes" id="UP000292235"/>
    </source>
</evidence>
<sequence>MTAEPADSGEPDPVVGRDLAGYVLVPAAWVEHYEDLVDGAEIDRVKEDIRAGRDEMVPFRVEDYG</sequence>
<protein>
    <submittedName>
        <fullName evidence="1">Uncharacterized protein</fullName>
    </submittedName>
</protein>
<accession>A0A4V0ZK77</accession>
<organism evidence="1 2">
    <name type="scientific">Streptomonospora litoralis</name>
    <dbReference type="NCBI Taxonomy" id="2498135"/>
    <lineage>
        <taxon>Bacteria</taxon>
        <taxon>Bacillati</taxon>
        <taxon>Actinomycetota</taxon>
        <taxon>Actinomycetes</taxon>
        <taxon>Streptosporangiales</taxon>
        <taxon>Nocardiopsidaceae</taxon>
        <taxon>Streptomonospora</taxon>
    </lineage>
</organism>
<proteinExistence type="predicted"/>
<name>A0A4V0ZK77_9ACTN</name>
<reference evidence="1 2" key="1">
    <citation type="submission" date="2019-02" db="EMBL/GenBank/DDBJ databases">
        <authorList>
            <person name="Khodamoradi S."/>
            <person name="Hahnke R.L."/>
            <person name="Kaempfer P."/>
            <person name="Schumann P."/>
            <person name="Rohde M."/>
            <person name="Steinert M."/>
            <person name="Luzhetskyy A."/>
            <person name="Wink J."/>
            <person name="Ruckert C."/>
        </authorList>
    </citation>
    <scope>NUCLEOTIDE SEQUENCE [LARGE SCALE GENOMIC DNA]</scope>
    <source>
        <strain evidence="1 2">M2</strain>
    </source>
</reference>
<evidence type="ECO:0000313" key="1">
    <source>
        <dbReference type="EMBL" id="QBI56022.1"/>
    </source>
</evidence>
<dbReference type="AlphaFoldDB" id="A0A4V0ZK77"/>
<keyword evidence="2" id="KW-1185">Reference proteome</keyword>
<dbReference type="OrthoDB" id="3431368at2"/>
<gene>
    <name evidence="1" type="ORF">EKD16_21335</name>
</gene>
<dbReference type="RefSeq" id="WP_131100625.1">
    <property type="nucleotide sequence ID" value="NZ_CP036455.1"/>
</dbReference>